<evidence type="ECO:0000256" key="12">
    <source>
        <dbReference type="ARBA" id="ARBA00023012"/>
    </source>
</evidence>
<proteinExistence type="predicted"/>
<feature type="transmembrane region" description="Helical" evidence="15">
    <location>
        <begin position="20"/>
        <end position="41"/>
    </location>
</feature>
<dbReference type="SMART" id="SM00388">
    <property type="entry name" value="HisKA"/>
    <property type="match status" value="1"/>
</dbReference>
<evidence type="ECO:0000259" key="16">
    <source>
        <dbReference type="SMART" id="SM00388"/>
    </source>
</evidence>
<evidence type="ECO:0000256" key="11">
    <source>
        <dbReference type="ARBA" id="ARBA00022989"/>
    </source>
</evidence>
<dbReference type="InterPro" id="IPR050398">
    <property type="entry name" value="HssS/ArlS-like"/>
</dbReference>
<comment type="subcellular location">
    <subcellularLocation>
        <location evidence="2">Cell membrane</location>
        <topology evidence="2">Multi-pass membrane protein</topology>
    </subcellularLocation>
</comment>
<dbReference type="InterPro" id="IPR003661">
    <property type="entry name" value="HisK_dim/P_dom"/>
</dbReference>
<comment type="caution">
    <text evidence="17">The sequence shown here is derived from an EMBL/GenBank/DDBJ whole genome shotgun (WGS) entry which is preliminary data.</text>
</comment>
<feature type="transmembrane region" description="Helical" evidence="15">
    <location>
        <begin position="78"/>
        <end position="96"/>
    </location>
</feature>
<keyword evidence="7 15" id="KW-0812">Transmembrane</keyword>
<feature type="coiled-coil region" evidence="14">
    <location>
        <begin position="120"/>
        <end position="154"/>
    </location>
</feature>
<keyword evidence="14" id="KW-0175">Coiled coil</keyword>
<dbReference type="CDD" id="cd00082">
    <property type="entry name" value="HisKA"/>
    <property type="match status" value="1"/>
</dbReference>
<sequence>MVIKLKNKKNDYSKLERKLYMYIVAIVVVAIVFVLYIRSMIRGKLGDWILSILENKYDLNHLDAMKLYQYSIRNNIDIFIYVAIVISILILCRVMLSKFAKYFDEINTGIDVLIQNEDKQIELSAEMDVMEQKLNTLKRTLEKREQDAKLAEQRKNDVVMYLAHDIKTPLTSIIGYLSLLDEAPDMPVDQKAKYVHITLDKAYRLEQLIDEFF</sequence>
<evidence type="ECO:0000256" key="3">
    <source>
        <dbReference type="ARBA" id="ARBA00012438"/>
    </source>
</evidence>
<evidence type="ECO:0000256" key="13">
    <source>
        <dbReference type="ARBA" id="ARBA00023136"/>
    </source>
</evidence>
<keyword evidence="10" id="KW-0067">ATP-binding</keyword>
<dbReference type="PANTHER" id="PTHR45528:SF1">
    <property type="entry name" value="SENSOR HISTIDINE KINASE CPXA"/>
    <property type="match status" value="1"/>
</dbReference>
<dbReference type="SUPFAM" id="SSF47384">
    <property type="entry name" value="Homodimeric domain of signal transducing histidine kinase"/>
    <property type="match status" value="1"/>
</dbReference>
<evidence type="ECO:0000256" key="14">
    <source>
        <dbReference type="SAM" id="Coils"/>
    </source>
</evidence>
<evidence type="ECO:0000256" key="7">
    <source>
        <dbReference type="ARBA" id="ARBA00022692"/>
    </source>
</evidence>
<dbReference type="PANTHER" id="PTHR45528">
    <property type="entry name" value="SENSOR HISTIDINE KINASE CPXA"/>
    <property type="match status" value="1"/>
</dbReference>
<dbReference type="Pfam" id="PF00512">
    <property type="entry name" value="HisKA"/>
    <property type="match status" value="1"/>
</dbReference>
<feature type="non-terminal residue" evidence="17">
    <location>
        <position position="213"/>
    </location>
</feature>
<keyword evidence="12" id="KW-0902">Two-component regulatory system</keyword>
<evidence type="ECO:0000256" key="15">
    <source>
        <dbReference type="SAM" id="Phobius"/>
    </source>
</evidence>
<reference evidence="17 18" key="1">
    <citation type="submission" date="2017-02" db="EMBL/GenBank/DDBJ databases">
        <title>Clonality and virulence of isolates of VRE in Hematopoietic Stem Cell Transplanted (HSCT) patients.</title>
        <authorList>
            <person name="Marchi A.P."/>
            <person name="Martins R.C."/>
            <person name="Marie S.K."/>
            <person name="Levin A.S."/>
            <person name="Costa S.F."/>
        </authorList>
    </citation>
    <scope>NUCLEOTIDE SEQUENCE [LARGE SCALE GENOMIC DNA]</scope>
    <source>
        <strain evidence="17 18">LIM1759</strain>
    </source>
</reference>
<keyword evidence="11 15" id="KW-1133">Transmembrane helix</keyword>
<feature type="domain" description="Signal transduction histidine kinase dimerisation/phosphoacceptor" evidence="16">
    <location>
        <begin position="154"/>
        <end position="212"/>
    </location>
</feature>
<dbReference type="GO" id="GO:0005886">
    <property type="term" value="C:plasma membrane"/>
    <property type="evidence" value="ECO:0007669"/>
    <property type="project" value="UniProtKB-SubCell"/>
</dbReference>
<keyword evidence="4" id="KW-1003">Cell membrane</keyword>
<comment type="catalytic activity">
    <reaction evidence="1">
        <text>ATP + protein L-histidine = ADP + protein N-phospho-L-histidine.</text>
        <dbReference type="EC" id="2.7.13.3"/>
    </reaction>
</comment>
<protein>
    <recommendedName>
        <fullName evidence="3">histidine kinase</fullName>
        <ecNumber evidence="3">2.7.13.3</ecNumber>
    </recommendedName>
</protein>
<evidence type="ECO:0000256" key="2">
    <source>
        <dbReference type="ARBA" id="ARBA00004651"/>
    </source>
</evidence>
<evidence type="ECO:0000313" key="18">
    <source>
        <dbReference type="Proteomes" id="UP000191171"/>
    </source>
</evidence>
<dbReference type="Gene3D" id="1.10.287.130">
    <property type="match status" value="1"/>
</dbReference>
<keyword evidence="9 17" id="KW-0418">Kinase</keyword>
<dbReference type="AlphaFoldDB" id="A0A1S8KHU9"/>
<evidence type="ECO:0000256" key="6">
    <source>
        <dbReference type="ARBA" id="ARBA00022679"/>
    </source>
</evidence>
<dbReference type="EC" id="2.7.13.3" evidence="3"/>
<dbReference type="GO" id="GO:0000155">
    <property type="term" value="F:phosphorelay sensor kinase activity"/>
    <property type="evidence" value="ECO:0007669"/>
    <property type="project" value="InterPro"/>
</dbReference>
<evidence type="ECO:0000256" key="9">
    <source>
        <dbReference type="ARBA" id="ARBA00022777"/>
    </source>
</evidence>
<keyword evidence="8" id="KW-0547">Nucleotide-binding</keyword>
<evidence type="ECO:0000313" key="17">
    <source>
        <dbReference type="EMBL" id="OOL79232.1"/>
    </source>
</evidence>
<name>A0A1S8KHU9_ENTFC</name>
<evidence type="ECO:0000256" key="4">
    <source>
        <dbReference type="ARBA" id="ARBA00022475"/>
    </source>
</evidence>
<evidence type="ECO:0000256" key="8">
    <source>
        <dbReference type="ARBA" id="ARBA00022741"/>
    </source>
</evidence>
<gene>
    <name evidence="17" type="ORF">B1P95_16730</name>
</gene>
<accession>A0A1S8KHU9</accession>
<evidence type="ECO:0000256" key="5">
    <source>
        <dbReference type="ARBA" id="ARBA00022553"/>
    </source>
</evidence>
<dbReference type="Proteomes" id="UP000191171">
    <property type="component" value="Unassembled WGS sequence"/>
</dbReference>
<organism evidence="17 18">
    <name type="scientific">Enterococcus faecium</name>
    <name type="common">Streptococcus faecium</name>
    <dbReference type="NCBI Taxonomy" id="1352"/>
    <lineage>
        <taxon>Bacteria</taxon>
        <taxon>Bacillati</taxon>
        <taxon>Bacillota</taxon>
        <taxon>Bacilli</taxon>
        <taxon>Lactobacillales</taxon>
        <taxon>Enterococcaceae</taxon>
        <taxon>Enterococcus</taxon>
    </lineage>
</organism>
<evidence type="ECO:0000256" key="1">
    <source>
        <dbReference type="ARBA" id="ARBA00000085"/>
    </source>
</evidence>
<keyword evidence="5" id="KW-0597">Phosphoprotein</keyword>
<evidence type="ECO:0000256" key="10">
    <source>
        <dbReference type="ARBA" id="ARBA00022840"/>
    </source>
</evidence>
<dbReference type="EMBL" id="MVGJ01000342">
    <property type="protein sequence ID" value="OOL79232.1"/>
    <property type="molecule type" value="Genomic_DNA"/>
</dbReference>
<keyword evidence="6" id="KW-0808">Transferase</keyword>
<dbReference type="InterPro" id="IPR036097">
    <property type="entry name" value="HisK_dim/P_sf"/>
</dbReference>
<dbReference type="GO" id="GO:0005524">
    <property type="term" value="F:ATP binding"/>
    <property type="evidence" value="ECO:0007669"/>
    <property type="project" value="UniProtKB-KW"/>
</dbReference>
<keyword evidence="13 15" id="KW-0472">Membrane</keyword>